<protein>
    <recommendedName>
        <fullName evidence="5">Tat pathway signal sequence domain protein</fullName>
    </recommendedName>
</protein>
<dbReference type="EMBL" id="BAAAZR010000059">
    <property type="protein sequence ID" value="GAA3843825.1"/>
    <property type="molecule type" value="Genomic_DNA"/>
</dbReference>
<accession>A0ABP7JFH7</accession>
<evidence type="ECO:0000256" key="1">
    <source>
        <dbReference type="SAM" id="MobiDB-lite"/>
    </source>
</evidence>
<evidence type="ECO:0000313" key="4">
    <source>
        <dbReference type="Proteomes" id="UP001500888"/>
    </source>
</evidence>
<feature type="compositionally biased region" description="Pro residues" evidence="1">
    <location>
        <begin position="48"/>
        <end position="62"/>
    </location>
</feature>
<organism evidence="3 4">
    <name type="scientific">Sphaerisporangium flaviroseum</name>
    <dbReference type="NCBI Taxonomy" id="509199"/>
    <lineage>
        <taxon>Bacteria</taxon>
        <taxon>Bacillati</taxon>
        <taxon>Actinomycetota</taxon>
        <taxon>Actinomycetes</taxon>
        <taxon>Streptosporangiales</taxon>
        <taxon>Streptosporangiaceae</taxon>
        <taxon>Sphaerisporangium</taxon>
    </lineage>
</organism>
<keyword evidence="2" id="KW-0812">Transmembrane</keyword>
<gene>
    <name evidence="3" type="ORF">GCM10022226_78520</name>
</gene>
<reference evidence="4" key="1">
    <citation type="journal article" date="2019" name="Int. J. Syst. Evol. Microbiol.">
        <title>The Global Catalogue of Microorganisms (GCM) 10K type strain sequencing project: providing services to taxonomists for standard genome sequencing and annotation.</title>
        <authorList>
            <consortium name="The Broad Institute Genomics Platform"/>
            <consortium name="The Broad Institute Genome Sequencing Center for Infectious Disease"/>
            <person name="Wu L."/>
            <person name="Ma J."/>
        </authorList>
    </citation>
    <scope>NUCLEOTIDE SEQUENCE [LARGE SCALE GENOMIC DNA]</scope>
    <source>
        <strain evidence="4">JCM 16908</strain>
    </source>
</reference>
<dbReference type="RefSeq" id="WP_344952778.1">
    <property type="nucleotide sequence ID" value="NZ_BAAAZR010000059.1"/>
</dbReference>
<keyword evidence="2" id="KW-0472">Membrane</keyword>
<proteinExistence type="predicted"/>
<dbReference type="Proteomes" id="UP001500888">
    <property type="component" value="Unassembled WGS sequence"/>
</dbReference>
<name>A0ABP7JFH7_9ACTN</name>
<evidence type="ECO:0008006" key="5">
    <source>
        <dbReference type="Google" id="ProtNLM"/>
    </source>
</evidence>
<keyword evidence="2" id="KW-1133">Transmembrane helix</keyword>
<evidence type="ECO:0000256" key="2">
    <source>
        <dbReference type="SAM" id="Phobius"/>
    </source>
</evidence>
<comment type="caution">
    <text evidence="3">The sequence shown here is derived from an EMBL/GenBank/DDBJ whole genome shotgun (WGS) entry which is preliminary data.</text>
</comment>
<keyword evidence="4" id="KW-1185">Reference proteome</keyword>
<sequence>MPSASDLDDLARRRIRRASIGALIAVGALIAIVMVAVALLDGDGRPSSAPPPSSTSTPPHPPTSDSVPEVPGSSQAPRASAQLPKPGDYLRGLYPVRFPHTAAGATAAAAAMYQYTWTVDPTHATRVVGVYVASEAQQSARRTAVDSVRYFRKQMDLPATGEVPAAATIAVRPIGVQWKIVDADNVYASVSMSIDMLPGTGEPSLTAPAASTVHMQWRAAVRGGDWVALRTPAQQMPSPHYAEPGTPQFTQQGWLAIRPGG</sequence>
<feature type="region of interest" description="Disordered" evidence="1">
    <location>
        <begin position="44"/>
        <end position="85"/>
    </location>
</feature>
<evidence type="ECO:0000313" key="3">
    <source>
        <dbReference type="EMBL" id="GAA3843825.1"/>
    </source>
</evidence>
<feature type="transmembrane region" description="Helical" evidence="2">
    <location>
        <begin position="20"/>
        <end position="40"/>
    </location>
</feature>